<reference evidence="4" key="2">
    <citation type="submission" date="2015-07" db="EMBL/GenBank/DDBJ databases">
        <authorList>
            <person name="Noorani M."/>
        </authorList>
    </citation>
    <scope>NUCLEOTIDE SEQUENCE</scope>
    <source>
        <strain evidence="4">Yugu1</strain>
    </source>
</reference>
<keyword evidence="1" id="KW-0611">Plant defense</keyword>
<comment type="catalytic activity">
    <reaction evidence="1">
        <text>Endohydrolysis of the N-glycosidic bond at one specific adenosine on the 28S rRNA.</text>
        <dbReference type="EC" id="3.2.2.22"/>
    </reaction>
</comment>
<dbReference type="GO" id="GO:0030598">
    <property type="term" value="F:rRNA N-glycosylase activity"/>
    <property type="evidence" value="ECO:0007669"/>
    <property type="project" value="UniProtKB-EC"/>
</dbReference>
<evidence type="ECO:0000256" key="3">
    <source>
        <dbReference type="SAM" id="SignalP"/>
    </source>
</evidence>
<dbReference type="AlphaFoldDB" id="A0A368SGH4"/>
<evidence type="ECO:0000256" key="2">
    <source>
        <dbReference type="SAM" id="MobiDB-lite"/>
    </source>
</evidence>
<dbReference type="Gene3D" id="3.40.420.10">
    <property type="entry name" value="Ricin (A subunit), domain 1"/>
    <property type="match status" value="1"/>
</dbReference>
<dbReference type="Pfam" id="PF00161">
    <property type="entry name" value="RIP"/>
    <property type="match status" value="1"/>
</dbReference>
<dbReference type="GO" id="GO:0017148">
    <property type="term" value="P:negative regulation of translation"/>
    <property type="evidence" value="ECO:0007669"/>
    <property type="project" value="UniProtKB-KW"/>
</dbReference>
<protein>
    <recommendedName>
        <fullName evidence="1">rRNA N-glycosylase</fullName>
        <ecNumber evidence="1">3.2.2.22</ecNumber>
    </recommendedName>
</protein>
<dbReference type="InterPro" id="IPR016138">
    <property type="entry name" value="Ribosome_inactivat_prot_sub1"/>
</dbReference>
<dbReference type="EMBL" id="CM003536">
    <property type="protein sequence ID" value="RCV41464.1"/>
    <property type="molecule type" value="Genomic_DNA"/>
</dbReference>
<organism evidence="4">
    <name type="scientific">Setaria italica</name>
    <name type="common">Foxtail millet</name>
    <name type="synonym">Panicum italicum</name>
    <dbReference type="NCBI Taxonomy" id="4555"/>
    <lineage>
        <taxon>Eukaryota</taxon>
        <taxon>Viridiplantae</taxon>
        <taxon>Streptophyta</taxon>
        <taxon>Embryophyta</taxon>
        <taxon>Tracheophyta</taxon>
        <taxon>Spermatophyta</taxon>
        <taxon>Magnoliopsida</taxon>
        <taxon>Liliopsida</taxon>
        <taxon>Poales</taxon>
        <taxon>Poaceae</taxon>
        <taxon>PACMAD clade</taxon>
        <taxon>Panicoideae</taxon>
        <taxon>Panicodae</taxon>
        <taxon>Paniceae</taxon>
        <taxon>Cenchrinae</taxon>
        <taxon>Setaria</taxon>
    </lineage>
</organism>
<proteinExistence type="inferred from homology"/>
<evidence type="ECO:0000313" key="4">
    <source>
        <dbReference type="EMBL" id="RCV41464.1"/>
    </source>
</evidence>
<name>A0A368SGH4_SETIT</name>
<dbReference type="PANTHER" id="PTHR33453">
    <property type="match status" value="1"/>
</dbReference>
<keyword evidence="3" id="KW-0732">Signal</keyword>
<dbReference type="EC" id="3.2.2.22" evidence="1"/>
<dbReference type="GO" id="GO:0090729">
    <property type="term" value="F:toxin activity"/>
    <property type="evidence" value="ECO:0007669"/>
    <property type="project" value="UniProtKB-KW"/>
</dbReference>
<accession>A0A368SGH4</accession>
<evidence type="ECO:0000256" key="1">
    <source>
        <dbReference type="RuleBase" id="RU004915"/>
    </source>
</evidence>
<dbReference type="InterPro" id="IPR001574">
    <property type="entry name" value="Ribosome_inactivat_prot"/>
</dbReference>
<dbReference type="PANTHER" id="PTHR33453:SF10">
    <property type="entry name" value="RRNA N-GLYCOSYLASE"/>
    <property type="match status" value="1"/>
</dbReference>
<feature type="chain" id="PRO_5016638191" description="rRNA N-glycosylase" evidence="3">
    <location>
        <begin position="22"/>
        <end position="242"/>
    </location>
</feature>
<keyword evidence="1" id="KW-0652">Protein synthesis inhibitor</keyword>
<feature type="region of interest" description="Disordered" evidence="2">
    <location>
        <begin position="216"/>
        <end position="242"/>
    </location>
</feature>
<dbReference type="GO" id="GO:0006952">
    <property type="term" value="P:defense response"/>
    <property type="evidence" value="ECO:0007669"/>
    <property type="project" value="UniProtKB-KW"/>
</dbReference>
<feature type="signal peptide" evidence="3">
    <location>
        <begin position="1"/>
        <end position="21"/>
    </location>
</feature>
<sequence length="242" mass="25672">MAAALLVLLLAAASAAPLAKAWPIMAIQGHRFLSPKDADQGSPPSRTIKLHLAGCSDEDRHLFPNSTTLPFNDPYNDLIGGHRNLPAVPLGRASALEAVRALSRPGATTTIPEPDAKAAALARLMTMTTEALRWKPIREAFGGGSFITMEQAELVLHPRWVDLSYLVWRWEVTGAWGEEGVEAEGLKKIGVHNGAQALAIVDLLKRPKELCVGEGRAGGDLGEEDDEEAGGGGAAAALHQDI</sequence>
<dbReference type="SUPFAM" id="SSF56371">
    <property type="entry name" value="Ribosome inactivating proteins (RIP)"/>
    <property type="match status" value="1"/>
</dbReference>
<dbReference type="InterPro" id="IPR036041">
    <property type="entry name" value="Ribosome-inact_prot_sf"/>
</dbReference>
<comment type="similarity">
    <text evidence="1">Belongs to the ribosome-inactivating protein family.</text>
</comment>
<dbReference type="OrthoDB" id="690849at2759"/>
<reference evidence="4" key="1">
    <citation type="journal article" date="2012" name="Nat. Biotechnol.">
        <title>Reference genome sequence of the model plant Setaria.</title>
        <authorList>
            <person name="Bennetzen J.L."/>
            <person name="Schmutz J."/>
            <person name="Wang H."/>
            <person name="Percifield R."/>
            <person name="Hawkins J."/>
            <person name="Pontaroli A.C."/>
            <person name="Estep M."/>
            <person name="Feng L."/>
            <person name="Vaughn J.N."/>
            <person name="Grimwood J."/>
            <person name="Jenkins J."/>
            <person name="Barry K."/>
            <person name="Lindquist E."/>
            <person name="Hellsten U."/>
            <person name="Deshpande S."/>
            <person name="Wang X."/>
            <person name="Wu X."/>
            <person name="Mitros T."/>
            <person name="Triplett J."/>
            <person name="Yang X."/>
            <person name="Ye C.Y."/>
            <person name="Mauro-Herrera M."/>
            <person name="Wang L."/>
            <person name="Li P."/>
            <person name="Sharma M."/>
            <person name="Sharma R."/>
            <person name="Ronald P.C."/>
            <person name="Panaud O."/>
            <person name="Kellogg E.A."/>
            <person name="Brutnell T.P."/>
            <person name="Doust A.N."/>
            <person name="Tuskan G.A."/>
            <person name="Rokhsar D."/>
            <person name="Devos K.M."/>
        </authorList>
    </citation>
    <scope>NUCLEOTIDE SEQUENCE [LARGE SCALE GENOMIC DNA]</scope>
    <source>
        <strain evidence="4">Yugu1</strain>
    </source>
</reference>
<keyword evidence="1" id="KW-0378">Hydrolase</keyword>
<keyword evidence="1" id="KW-0800">Toxin</keyword>
<gene>
    <name evidence="4" type="ORF">SETIT_9G138100v2</name>
</gene>